<dbReference type="AlphaFoldDB" id="A0A9W6JQL2"/>
<dbReference type="PANTHER" id="PTHR40265">
    <property type="entry name" value="BLL2707 PROTEIN"/>
    <property type="match status" value="1"/>
</dbReference>
<comment type="caution">
    <text evidence="2">The sequence shown here is derived from an EMBL/GenBank/DDBJ whole genome shotgun (WGS) entry which is preliminary data.</text>
</comment>
<name>A0A9W6JQL2_9HYPH</name>
<dbReference type="Proteomes" id="UP001143309">
    <property type="component" value="Unassembled WGS sequence"/>
</dbReference>
<organism evidence="2 3">
    <name type="scientific">Methylopila turkensis</name>
    <dbReference type="NCBI Taxonomy" id="1437816"/>
    <lineage>
        <taxon>Bacteria</taxon>
        <taxon>Pseudomonadati</taxon>
        <taxon>Pseudomonadota</taxon>
        <taxon>Alphaproteobacteria</taxon>
        <taxon>Hyphomicrobiales</taxon>
        <taxon>Methylopilaceae</taxon>
        <taxon>Methylopila</taxon>
    </lineage>
</organism>
<reference evidence="2" key="2">
    <citation type="submission" date="2023-01" db="EMBL/GenBank/DDBJ databases">
        <authorList>
            <person name="Sun Q."/>
            <person name="Evtushenko L."/>
        </authorList>
    </citation>
    <scope>NUCLEOTIDE SEQUENCE</scope>
    <source>
        <strain evidence="2">VKM B-2748</strain>
    </source>
</reference>
<dbReference type="Gene3D" id="3.10.180.10">
    <property type="entry name" value="2,3-Dihydroxybiphenyl 1,2-Dioxygenase, domain 1"/>
    <property type="match status" value="1"/>
</dbReference>
<protein>
    <recommendedName>
        <fullName evidence="1">Glyoxalase-like domain-containing protein</fullName>
    </recommendedName>
</protein>
<dbReference type="InterPro" id="IPR029068">
    <property type="entry name" value="Glyas_Bleomycin-R_OHBP_Dase"/>
</dbReference>
<sequence length="269" mass="28872">MPRGLDHLVHLVRDLDAAAAAWEALGFRVGPENRHPFGTKNRIVQLPGFFVELLAVADPALVPSHGPRVFSFAAFHRDRLARAGEGASGLALESVDAKADAALYTRKGVGDFAPFFFERRGFRPDGSPVEVAFELAFAVEPASPDISFFACEQKRPENFWSEAAQAHPNGARAVAGVVLTAENPSDHHVFLRAFTGVDAFRATSSGLAFDTPRGEIEVMTDDAYARRTGLAAAAGPELRLSALRLKVPEAAATIVPAERLFGLTLVLEA</sequence>
<keyword evidence="3" id="KW-1185">Reference proteome</keyword>
<dbReference type="PANTHER" id="PTHR40265:SF1">
    <property type="entry name" value="GLYOXALASE-LIKE DOMAIN-CONTAINING PROTEIN"/>
    <property type="match status" value="1"/>
</dbReference>
<feature type="domain" description="Glyoxalase-like" evidence="1">
    <location>
        <begin position="5"/>
        <end position="188"/>
    </location>
</feature>
<dbReference type="InterPro" id="IPR025870">
    <property type="entry name" value="Glyoxalase-like_dom"/>
</dbReference>
<evidence type="ECO:0000313" key="2">
    <source>
        <dbReference type="EMBL" id="GLK80613.1"/>
    </source>
</evidence>
<dbReference type="SUPFAM" id="SSF54593">
    <property type="entry name" value="Glyoxalase/Bleomycin resistance protein/Dihydroxybiphenyl dioxygenase"/>
    <property type="match status" value="1"/>
</dbReference>
<dbReference type="RefSeq" id="WP_271201104.1">
    <property type="nucleotide sequence ID" value="NZ_BSFL01000003.1"/>
</dbReference>
<gene>
    <name evidence="2" type="ORF">GCM10008174_23540</name>
</gene>
<evidence type="ECO:0000313" key="3">
    <source>
        <dbReference type="Proteomes" id="UP001143309"/>
    </source>
</evidence>
<reference evidence="2" key="1">
    <citation type="journal article" date="2014" name="Int. J. Syst. Evol. Microbiol.">
        <title>Complete genome sequence of Corynebacterium casei LMG S-19264T (=DSM 44701T), isolated from a smear-ripened cheese.</title>
        <authorList>
            <consortium name="US DOE Joint Genome Institute (JGI-PGF)"/>
            <person name="Walter F."/>
            <person name="Albersmeier A."/>
            <person name="Kalinowski J."/>
            <person name="Ruckert C."/>
        </authorList>
    </citation>
    <scope>NUCLEOTIDE SEQUENCE</scope>
    <source>
        <strain evidence="2">VKM B-2748</strain>
    </source>
</reference>
<accession>A0A9W6JQL2</accession>
<dbReference type="EMBL" id="BSFL01000003">
    <property type="protein sequence ID" value="GLK80613.1"/>
    <property type="molecule type" value="Genomic_DNA"/>
</dbReference>
<proteinExistence type="predicted"/>
<dbReference type="Pfam" id="PF13468">
    <property type="entry name" value="Glyoxalase_3"/>
    <property type="match status" value="1"/>
</dbReference>
<evidence type="ECO:0000259" key="1">
    <source>
        <dbReference type="Pfam" id="PF13468"/>
    </source>
</evidence>